<dbReference type="Proteomes" id="UP001150603">
    <property type="component" value="Unassembled WGS sequence"/>
</dbReference>
<evidence type="ECO:0000313" key="1">
    <source>
        <dbReference type="EMBL" id="KAJ1949965.1"/>
    </source>
</evidence>
<reference evidence="1" key="1">
    <citation type="submission" date="2022-07" db="EMBL/GenBank/DDBJ databases">
        <title>Phylogenomic reconstructions and comparative analyses of Kickxellomycotina fungi.</title>
        <authorList>
            <person name="Reynolds N.K."/>
            <person name="Stajich J.E."/>
            <person name="Barry K."/>
            <person name="Grigoriev I.V."/>
            <person name="Crous P."/>
            <person name="Smith M.E."/>
        </authorList>
    </citation>
    <scope>NUCLEOTIDE SEQUENCE</scope>
    <source>
        <strain evidence="1">NRRL 5244</strain>
    </source>
</reference>
<proteinExistence type="predicted"/>
<sequence length="238" mass="27015">ERCREVMGITTIRLHYKPVHQLQDYMYEDKLMSTKEFGVRVLAAVSPTQSLLRVIVCRPAIQSEGELFTQSAMFDNPCHVVSRSGQCDLPMKKEIGVPAGPDSKALVQCITTRWLAGEKPAVSSHKRLLPSSAYRRRVGVHAVEQTFDAWKTVFRSLDGLPVRIRNPKSLAFVSDWITATGYIYSFLNPDEKYVELLRHLDEEDVTICTPLFDVERDSNLSDSGEEEEVAMDDEDDKF</sequence>
<gene>
    <name evidence="1" type="ORF">FBU59_000904</name>
</gene>
<dbReference type="EMBL" id="JANBPW010000318">
    <property type="protein sequence ID" value="KAJ1949965.1"/>
    <property type="molecule type" value="Genomic_DNA"/>
</dbReference>
<protein>
    <submittedName>
        <fullName evidence="1">Uncharacterized protein</fullName>
    </submittedName>
</protein>
<comment type="caution">
    <text evidence="1">The sequence shown here is derived from an EMBL/GenBank/DDBJ whole genome shotgun (WGS) entry which is preliminary data.</text>
</comment>
<feature type="non-terminal residue" evidence="1">
    <location>
        <position position="1"/>
    </location>
</feature>
<evidence type="ECO:0000313" key="2">
    <source>
        <dbReference type="Proteomes" id="UP001150603"/>
    </source>
</evidence>
<name>A0ACC1JFJ4_9FUNG</name>
<keyword evidence="2" id="KW-1185">Reference proteome</keyword>
<accession>A0ACC1JFJ4</accession>
<organism evidence="1 2">
    <name type="scientific">Linderina macrospora</name>
    <dbReference type="NCBI Taxonomy" id="4868"/>
    <lineage>
        <taxon>Eukaryota</taxon>
        <taxon>Fungi</taxon>
        <taxon>Fungi incertae sedis</taxon>
        <taxon>Zoopagomycota</taxon>
        <taxon>Kickxellomycotina</taxon>
        <taxon>Kickxellomycetes</taxon>
        <taxon>Kickxellales</taxon>
        <taxon>Kickxellaceae</taxon>
        <taxon>Linderina</taxon>
    </lineage>
</organism>